<dbReference type="AlphaFoldDB" id="E0NJI7"/>
<keyword evidence="2" id="KW-0547">Nucleotide-binding</keyword>
<gene>
    <name evidence="5" type="ORF">HMPREF9225_0326</name>
</gene>
<dbReference type="RefSeq" id="WP_008901162.1">
    <property type="nucleotide sequence ID" value="NZ_GL397071.1"/>
</dbReference>
<name>E0NJI7_9FIRM</name>
<dbReference type="SUPFAM" id="SSF52540">
    <property type="entry name" value="P-loop containing nucleoside triphosphate hydrolases"/>
    <property type="match status" value="1"/>
</dbReference>
<dbReference type="InterPro" id="IPR017871">
    <property type="entry name" value="ABC_transporter-like_CS"/>
</dbReference>
<dbReference type="EC" id="3.6.3.-" evidence="5"/>
<dbReference type="GO" id="GO:0016887">
    <property type="term" value="F:ATP hydrolysis activity"/>
    <property type="evidence" value="ECO:0007669"/>
    <property type="project" value="InterPro"/>
</dbReference>
<dbReference type="Gene3D" id="3.40.50.300">
    <property type="entry name" value="P-loop containing nucleotide triphosphate hydrolases"/>
    <property type="match status" value="1"/>
</dbReference>
<keyword evidence="6" id="KW-1185">Reference proteome</keyword>
<dbReference type="SMART" id="SM00382">
    <property type="entry name" value="AAA"/>
    <property type="match status" value="1"/>
</dbReference>
<dbReference type="STRING" id="862517.HMPREF9225_0326"/>
<dbReference type="Proteomes" id="UP000003280">
    <property type="component" value="Unassembled WGS sequence"/>
</dbReference>
<proteinExistence type="predicted"/>
<keyword evidence="5" id="KW-0378">Hydrolase</keyword>
<dbReference type="OrthoDB" id="9806285at2"/>
<comment type="caution">
    <text evidence="5">The sequence shown here is derived from an EMBL/GenBank/DDBJ whole genome shotgun (WGS) entry which is preliminary data.</text>
</comment>
<dbReference type="PROSITE" id="PS50893">
    <property type="entry name" value="ABC_TRANSPORTER_2"/>
    <property type="match status" value="1"/>
</dbReference>
<accession>E0NJI7</accession>
<evidence type="ECO:0000256" key="3">
    <source>
        <dbReference type="ARBA" id="ARBA00022840"/>
    </source>
</evidence>
<dbReference type="PROSITE" id="PS00211">
    <property type="entry name" value="ABC_TRANSPORTER_1"/>
    <property type="match status" value="1"/>
</dbReference>
<evidence type="ECO:0000259" key="4">
    <source>
        <dbReference type="PROSITE" id="PS50893"/>
    </source>
</evidence>
<dbReference type="EMBL" id="AEEH01000018">
    <property type="protein sequence ID" value="EFM26007.1"/>
    <property type="molecule type" value="Genomic_DNA"/>
</dbReference>
<sequence length="260" mass="29456">MSDALNTKNNIVTLKDAELSFRLGKNKNIKVLDKLNLEIESGKVLGLVGESGCGKTTVSRVLLGLESLSNGTYTFLNREIKSRSDFSFVRQNMQMVFQDPFLSIDPTMRMKDVLEEPMLGLRKEWDKKIREEKILKLIELVGLDRSYLNYKSKEMSGGQRQRIGIARALITEPKVLLCDECVSALDISIQAQILNLLIKIKNELEVTIVFISHDLAVVKYIADEIAVMKDGKICEKRSSEDLFKNPESEHTKYLIESALL</sequence>
<evidence type="ECO:0000313" key="6">
    <source>
        <dbReference type="Proteomes" id="UP000003280"/>
    </source>
</evidence>
<dbReference type="CDD" id="cd03257">
    <property type="entry name" value="ABC_NikE_OppD_transporters"/>
    <property type="match status" value="1"/>
</dbReference>
<protein>
    <submittedName>
        <fullName evidence="5">ABC transporter, ATP-binding protein</fullName>
        <ecNumber evidence="5">3.6.3.-</ecNumber>
    </submittedName>
</protein>
<organism evidence="5 6">
    <name type="scientific">Peptoniphilus duerdenii ATCC BAA-1640</name>
    <dbReference type="NCBI Taxonomy" id="862517"/>
    <lineage>
        <taxon>Bacteria</taxon>
        <taxon>Bacillati</taxon>
        <taxon>Bacillota</taxon>
        <taxon>Tissierellia</taxon>
        <taxon>Tissierellales</taxon>
        <taxon>Peptoniphilaceae</taxon>
        <taxon>Peptoniphilus</taxon>
    </lineage>
</organism>
<evidence type="ECO:0000256" key="2">
    <source>
        <dbReference type="ARBA" id="ARBA00022741"/>
    </source>
</evidence>
<dbReference type="InterPro" id="IPR027417">
    <property type="entry name" value="P-loop_NTPase"/>
</dbReference>
<dbReference type="InterPro" id="IPR003439">
    <property type="entry name" value="ABC_transporter-like_ATP-bd"/>
</dbReference>
<feature type="domain" description="ABC transporter" evidence="4">
    <location>
        <begin position="14"/>
        <end position="255"/>
    </location>
</feature>
<dbReference type="InterPro" id="IPR003593">
    <property type="entry name" value="AAA+_ATPase"/>
</dbReference>
<reference evidence="5 6" key="1">
    <citation type="submission" date="2010-07" db="EMBL/GenBank/DDBJ databases">
        <authorList>
            <person name="Muzny D."/>
            <person name="Qin X."/>
            <person name="Deng J."/>
            <person name="Jiang H."/>
            <person name="Liu Y."/>
            <person name="Qu J."/>
            <person name="Song X.-Z."/>
            <person name="Zhang L."/>
            <person name="Thornton R."/>
            <person name="Coyle M."/>
            <person name="Francisco L."/>
            <person name="Jackson L."/>
            <person name="Javaid M."/>
            <person name="Korchina V."/>
            <person name="Kovar C."/>
            <person name="Mata R."/>
            <person name="Mathew T."/>
            <person name="Ngo R."/>
            <person name="Nguyen L."/>
            <person name="Nguyen N."/>
            <person name="Okwuonu G."/>
            <person name="Ongeri F."/>
            <person name="Pham C."/>
            <person name="Simmons D."/>
            <person name="Wilczek-Boney K."/>
            <person name="Hale W."/>
            <person name="Jakkamsetti A."/>
            <person name="Pham P."/>
            <person name="Ruth R."/>
            <person name="San Lucas F."/>
            <person name="Warren J."/>
            <person name="Zhang J."/>
            <person name="Zhao Z."/>
            <person name="Zhou C."/>
            <person name="Zhu D."/>
            <person name="Lee S."/>
            <person name="Bess C."/>
            <person name="Blankenburg K."/>
            <person name="Forbes L."/>
            <person name="Fu Q."/>
            <person name="Gubbala S."/>
            <person name="Hirani K."/>
            <person name="Jayaseelan J.C."/>
            <person name="Lara F."/>
            <person name="Munidasa M."/>
            <person name="Palculict T."/>
            <person name="Patil S."/>
            <person name="Pu L.-L."/>
            <person name="Saada N."/>
            <person name="Tang L."/>
            <person name="Weissenberger G."/>
            <person name="Zhu Y."/>
            <person name="Hemphill L."/>
            <person name="Shang Y."/>
            <person name="Youmans B."/>
            <person name="Ayvaz T."/>
            <person name="Ross M."/>
            <person name="Santibanez J."/>
            <person name="Aqrawi P."/>
            <person name="Gross S."/>
            <person name="Joshi V."/>
            <person name="Fowler G."/>
            <person name="Nazareth L."/>
            <person name="Reid J."/>
            <person name="Worley K."/>
            <person name="Petrosino J."/>
            <person name="Highlander S."/>
            <person name="Gibbs R."/>
        </authorList>
    </citation>
    <scope>NUCLEOTIDE SEQUENCE [LARGE SCALE GENOMIC DNA]</scope>
    <source>
        <strain evidence="5 6">ATCC BAA-1640</strain>
    </source>
</reference>
<keyword evidence="1" id="KW-0813">Transport</keyword>
<dbReference type="PANTHER" id="PTHR43776">
    <property type="entry name" value="TRANSPORT ATP-BINDING PROTEIN"/>
    <property type="match status" value="1"/>
</dbReference>
<dbReference type="eggNOG" id="COG4608">
    <property type="taxonomic scope" value="Bacteria"/>
</dbReference>
<dbReference type="GO" id="GO:0055085">
    <property type="term" value="P:transmembrane transport"/>
    <property type="evidence" value="ECO:0007669"/>
    <property type="project" value="UniProtKB-ARBA"/>
</dbReference>
<dbReference type="InterPro" id="IPR050319">
    <property type="entry name" value="ABC_transp_ATP-bind"/>
</dbReference>
<dbReference type="HOGENOM" id="CLU_000604_1_23_9"/>
<dbReference type="Pfam" id="PF00005">
    <property type="entry name" value="ABC_tran"/>
    <property type="match status" value="1"/>
</dbReference>
<evidence type="ECO:0000256" key="1">
    <source>
        <dbReference type="ARBA" id="ARBA00022448"/>
    </source>
</evidence>
<keyword evidence="3 5" id="KW-0067">ATP-binding</keyword>
<evidence type="ECO:0000313" key="5">
    <source>
        <dbReference type="EMBL" id="EFM26007.1"/>
    </source>
</evidence>
<dbReference type="PANTHER" id="PTHR43776:SF8">
    <property type="entry name" value="ABC TRANSPORTER, ATP-BINDING PROTEIN"/>
    <property type="match status" value="1"/>
</dbReference>
<dbReference type="GO" id="GO:0005524">
    <property type="term" value="F:ATP binding"/>
    <property type="evidence" value="ECO:0007669"/>
    <property type="project" value="UniProtKB-KW"/>
</dbReference>